<dbReference type="Pfam" id="PF07679">
    <property type="entry name" value="I-set"/>
    <property type="match status" value="29"/>
</dbReference>
<dbReference type="InterPro" id="IPR013098">
    <property type="entry name" value="Ig_I-set"/>
</dbReference>
<evidence type="ECO:0000256" key="3">
    <source>
        <dbReference type="ARBA" id="ARBA00022443"/>
    </source>
</evidence>
<dbReference type="FunFam" id="2.60.40.10:FF:000962">
    <property type="entry name" value="titin isoform X1"/>
    <property type="match status" value="3"/>
</dbReference>
<dbReference type="FunFam" id="2.60.40.10:FF:000107">
    <property type="entry name" value="Myosin, light chain kinase a"/>
    <property type="match status" value="1"/>
</dbReference>
<evidence type="ECO:0000256" key="9">
    <source>
        <dbReference type="ARBA" id="ARBA00023157"/>
    </source>
</evidence>
<dbReference type="PANTHER" id="PTHR47633">
    <property type="entry name" value="IMMUNOGLOBULIN"/>
    <property type="match status" value="1"/>
</dbReference>
<dbReference type="PROSITE" id="PS50835">
    <property type="entry name" value="IG_LIKE"/>
    <property type="match status" value="29"/>
</dbReference>
<feature type="domain" description="Ig-like" evidence="13">
    <location>
        <begin position="2088"/>
        <end position="2182"/>
    </location>
</feature>
<dbReference type="GO" id="GO:0031674">
    <property type="term" value="C:I band"/>
    <property type="evidence" value="ECO:0007669"/>
    <property type="project" value="UniProtKB-ARBA"/>
</dbReference>
<proteinExistence type="inferred from homology"/>
<keyword evidence="5" id="KW-0677">Repeat</keyword>
<dbReference type="InterPro" id="IPR003598">
    <property type="entry name" value="Ig_sub2"/>
</dbReference>
<dbReference type="SMART" id="SM00408">
    <property type="entry name" value="IGc2"/>
    <property type="match status" value="28"/>
</dbReference>
<evidence type="ECO:0000256" key="8">
    <source>
        <dbReference type="ARBA" id="ARBA00023054"/>
    </source>
</evidence>
<feature type="domain" description="Ig-like" evidence="13">
    <location>
        <begin position="3487"/>
        <end position="3578"/>
    </location>
</feature>
<reference evidence="14 15" key="1">
    <citation type="submission" date="2020-02" db="EMBL/GenBank/DDBJ databases">
        <authorList>
            <person name="Ferguson B K."/>
        </authorList>
    </citation>
    <scope>NUCLEOTIDE SEQUENCE [LARGE SCALE GENOMIC DNA]</scope>
</reference>
<feature type="domain" description="Ig-like" evidence="13">
    <location>
        <begin position="3968"/>
        <end position="4057"/>
    </location>
</feature>
<feature type="domain" description="Ig-like" evidence="13">
    <location>
        <begin position="1357"/>
        <end position="1447"/>
    </location>
</feature>
<feature type="domain" description="Ig-like" evidence="13">
    <location>
        <begin position="2935"/>
        <end position="3028"/>
    </location>
</feature>
<evidence type="ECO:0000313" key="14">
    <source>
        <dbReference type="EMBL" id="CAB0012726.1"/>
    </source>
</evidence>
<feature type="domain" description="Ig-like" evidence="13">
    <location>
        <begin position="911"/>
        <end position="1002"/>
    </location>
</feature>
<dbReference type="FunFam" id="2.60.40.10:FF:000425">
    <property type="entry name" value="Myosin light chain kinase"/>
    <property type="match status" value="1"/>
</dbReference>
<evidence type="ECO:0000256" key="6">
    <source>
        <dbReference type="ARBA" id="ARBA00022741"/>
    </source>
</evidence>
<dbReference type="FunFam" id="2.60.40.10:FF:000966">
    <property type="entry name" value="Sallimus, isoform P"/>
    <property type="match status" value="1"/>
</dbReference>
<keyword evidence="3" id="KW-0728">SH3 domain</keyword>
<feature type="domain" description="Ig-like" evidence="13">
    <location>
        <begin position="3073"/>
        <end position="3159"/>
    </location>
</feature>
<feature type="region of interest" description="Disordered" evidence="12">
    <location>
        <begin position="1920"/>
        <end position="1950"/>
    </location>
</feature>
<keyword evidence="6" id="KW-0547">Nucleotide-binding</keyword>
<feature type="domain" description="Ig-like" evidence="13">
    <location>
        <begin position="1556"/>
        <end position="1649"/>
    </location>
</feature>
<dbReference type="FunFam" id="2.60.40.10:FF:001196">
    <property type="entry name" value="Sallimus, isoform P"/>
    <property type="match status" value="1"/>
</dbReference>
<protein>
    <recommendedName>
        <fullName evidence="13">Ig-like domain-containing protein</fullName>
    </recommendedName>
</protein>
<keyword evidence="11" id="KW-0393">Immunoglobulin domain</keyword>
<feature type="domain" description="Ig-like" evidence="13">
    <location>
        <begin position="504"/>
        <end position="595"/>
    </location>
</feature>
<feature type="domain" description="Ig-like" evidence="13">
    <location>
        <begin position="2386"/>
        <end position="2516"/>
    </location>
</feature>
<accession>A0A6H5HAB3</accession>
<dbReference type="GO" id="GO:0040017">
    <property type="term" value="P:positive regulation of locomotion"/>
    <property type="evidence" value="ECO:0007669"/>
    <property type="project" value="UniProtKB-ARBA"/>
</dbReference>
<dbReference type="InterPro" id="IPR036179">
    <property type="entry name" value="Ig-like_dom_sf"/>
</dbReference>
<feature type="domain" description="Ig-like" evidence="13">
    <location>
        <begin position="2797"/>
        <end position="2888"/>
    </location>
</feature>
<feature type="domain" description="Ig-like" evidence="13">
    <location>
        <begin position="1955"/>
        <end position="2046"/>
    </location>
</feature>
<keyword evidence="8" id="KW-0175">Coiled coil</keyword>
<evidence type="ECO:0000256" key="5">
    <source>
        <dbReference type="ARBA" id="ARBA00022737"/>
    </source>
</evidence>
<dbReference type="InterPro" id="IPR003599">
    <property type="entry name" value="Ig_sub"/>
</dbReference>
<evidence type="ECO:0000256" key="4">
    <source>
        <dbReference type="ARBA" id="ARBA00022490"/>
    </source>
</evidence>
<feature type="compositionally biased region" description="Basic and acidic residues" evidence="12">
    <location>
        <begin position="1923"/>
        <end position="1950"/>
    </location>
</feature>
<feature type="domain" description="Ig-like" evidence="13">
    <location>
        <begin position="3210"/>
        <end position="3300"/>
    </location>
</feature>
<evidence type="ECO:0000256" key="11">
    <source>
        <dbReference type="ARBA" id="ARBA00023319"/>
    </source>
</evidence>
<organism evidence="14 15">
    <name type="scientific">Nesidiocoris tenuis</name>
    <dbReference type="NCBI Taxonomy" id="355587"/>
    <lineage>
        <taxon>Eukaryota</taxon>
        <taxon>Metazoa</taxon>
        <taxon>Ecdysozoa</taxon>
        <taxon>Arthropoda</taxon>
        <taxon>Hexapoda</taxon>
        <taxon>Insecta</taxon>
        <taxon>Pterygota</taxon>
        <taxon>Neoptera</taxon>
        <taxon>Paraneoptera</taxon>
        <taxon>Hemiptera</taxon>
        <taxon>Heteroptera</taxon>
        <taxon>Panheteroptera</taxon>
        <taxon>Cimicomorpha</taxon>
        <taxon>Miridae</taxon>
        <taxon>Dicyphina</taxon>
        <taxon>Nesidiocoris</taxon>
    </lineage>
</organism>
<evidence type="ECO:0000256" key="1">
    <source>
        <dbReference type="ARBA" id="ARBA00004204"/>
    </source>
</evidence>
<keyword evidence="9" id="KW-1015">Disulfide bond</keyword>
<dbReference type="PANTHER" id="PTHR47633:SF4">
    <property type="entry name" value="MYOPALLADIN ISOFORM X1"/>
    <property type="match status" value="1"/>
</dbReference>
<dbReference type="FunFam" id="2.60.40.10:FF:000147">
    <property type="entry name" value="Myosin light chain kinase"/>
    <property type="match status" value="1"/>
</dbReference>
<dbReference type="GO" id="GO:0005524">
    <property type="term" value="F:ATP binding"/>
    <property type="evidence" value="ECO:0007669"/>
    <property type="project" value="UniProtKB-KW"/>
</dbReference>
<keyword evidence="7" id="KW-0067">ATP-binding</keyword>
<feature type="domain" description="Ig-like" evidence="13">
    <location>
        <begin position="4072"/>
        <end position="4160"/>
    </location>
</feature>
<feature type="domain" description="Ig-like" evidence="13">
    <location>
        <begin position="4184"/>
        <end position="4272"/>
    </location>
</feature>
<evidence type="ECO:0000256" key="12">
    <source>
        <dbReference type="SAM" id="MobiDB-lite"/>
    </source>
</evidence>
<feature type="region of interest" description="Disordered" evidence="12">
    <location>
        <begin position="3839"/>
        <end position="3953"/>
    </location>
</feature>
<feature type="domain" description="Ig-like" evidence="13">
    <location>
        <begin position="3625"/>
        <end position="3712"/>
    </location>
</feature>
<dbReference type="SMART" id="SM00409">
    <property type="entry name" value="IG"/>
    <property type="match status" value="30"/>
</dbReference>
<feature type="domain" description="Ig-like" evidence="13">
    <location>
        <begin position="1822"/>
        <end position="1915"/>
    </location>
</feature>
<name>A0A6H5HAB3_9HEMI</name>
<dbReference type="InterPro" id="IPR007110">
    <property type="entry name" value="Ig-like_dom"/>
</dbReference>
<feature type="compositionally biased region" description="Low complexity" evidence="12">
    <location>
        <begin position="3885"/>
        <end position="3897"/>
    </location>
</feature>
<feature type="domain" description="Ig-like" evidence="13">
    <location>
        <begin position="642"/>
        <end position="734"/>
    </location>
</feature>
<feature type="domain" description="Ig-like" evidence="13">
    <location>
        <begin position="371"/>
        <end position="461"/>
    </location>
</feature>
<sequence length="4375" mass="491481">MTQMQTQQQQQMQTMQQTQQWQQQQMQTMQQRTQQTSHYANGFTTIEEDFKVDTFEYRLLREVSFRESLTRRYVGESDMTLSTTVERQLGPPAPPQLVAKPRNSKLQEGSDAVFVAQVPANPRPRLTWFKNGKRLATSQKHQASYSNQQATLRISQVDSQDSGHYTLLAENPQGCVVTSAYLAVEPSAIFEQTIERETKQLIQIEQESVEGKMIAPNFARTCGDRDVTEGKMTRFDCRVTGRPYPEVTWYINGRQVVDDGSHKILVNESGNHALMITNVSRNDSGIVTCLARNKAGETSFEVRSTATRARVHVQKIIKQDFSQPTRLHLPTPTTVIQPEPAPEPEVIYLRHVERAAPKAPRGEQDRVYPPPQFIIPLTDQAQVEGNRVHFEARVEPVGDPTMNVQWYHNGKVLPASSRITTTFRFGFIALDMLSIVPEDAGEYACVVVSATGNAQSVAKLTVTGRVSIDQKSQYPDSLQYITQLEDYSKYQRSESVEELSPVRPQFIRQLKDLGQLQEGRNAHFEAQLTPVSDPTMRVDWFKDGKPITASSRITTIFNFGYVSLNILHLRAEDTGVYTVRAVNRWGEAVSQSSVTVISRSSVTADLGFPEQQRYIHGVEALEAYTQQAHVRQAYEPPESTSPPVFQTQVQDQLNVKEGGFAHFEARLEPVGDSTLKVEWLKDGRPVEASSRITTFFNFGYVALTIKHVATHDMGRYTCRAYNQLGEATTSANLTVISKHDIISDSQHSASLQKIQYLEESSRYMKQVQEETTVTQKPRFLGPLKGTNRIVEGQRAHFEARVEPLSDTTMKIDWYFNGKVLQTANRIQTYHDFGYVALDIESVRAEDAGTYTVVARNALGEAQLSASMQVETRAGIDTRSVHHGAYDKTKQIEQHRHVEPTYNIEEISKSKPIFVTPLSDPPPASEGKNIHLECRLEPMGDPTMRVEWFQNGKPITIGSRFRTYYDFGYVALDIVHVTSLDSGEYTVRATNHLGSAHTSACVRVMSRSDIVTESQNESSLEQIQYLEDSKQRRHVQEDVTIMSAPVFTRPLHNIETLEGTNIHLECRLQPVGDPTMRVDWFVNGKPVRVGHRFRPAFDFDYVALDLLSVYPEDSGVYTCQARNQLGEAVTSSSVRIIGHRFRPIHDFGYVALDIIDVIEEDSGTYTCRATNMVGYDETSCSLKAKGTSQILTATQNEMGLEQIQYLEDRSRYQRSELIEETTTQAPVFTTSLKHCDIKEGQRAHFECRIIPVSDNTMKVEWFHNGQPVKSGSRFTETNNFGFVALDILHCLPEDSGTYTCRAKNINGEAVTSAILNVSSRKSIYLESQHESALSRLNQFEDRQYAKPAGPEETATQAPVFTQPMRDVRTLENQTIHFEARLIPVGDPRLKVEWLRNGVPIAASNRVSTMHDFGYVALNMKYVYGEDSGTYTCRAKNDLGEAVTSATLVVQSKASLLTESQHEAALQKLQALEDSTKYHRTEEQEVVVKEKPNFTVKLNGPSQLVEGQSAHYECRIEPYPDPNLKLDTLDEQRLKKIKELEHYERPQAQEVEPEQQKPVFLTPLNSLENLKEGEHAHLECRVEPINDPNMKIEWFVNGKAIKTGHRFRTTHDFGYVALDILYSYAEDSGTYMCKATNKKGEAVNTSNIKVQSRHSILLETQHPEGLEKIRELEAQGHPQRLEIEEPLPTPPRFVTELRGTKEIEEGQTAHFEAQIEPLHDPNLRVEVSHNGKPLGSASRFHITFDFGYFALDIGHCLPSDAGEYTVKAVNKLGSCVSPTSLKVVEKGSIISESQRPEGLEKIRQLEAGPAPRAEVPEAVTRQRPVFTQPLQNIDGLAEGQNAHFECRLIPVGDPTLKVEWYRNEKLLEDSSRITKTHDFGFVSMDMTHVRDEDEGVYMCRASNALGEAVTTASMKIKSKASIQRETQHPEGMKKIQQLEEGKEPTRRDEPDQVFDKPIFTNLLTGPSELWEGQKAHFEARVVPVGDPTMRYLWFCNGVELKMGSRFHTTHDFGFVTLDIMSTVPEDSGLYMCKAINAAGEAVSSTTLKVKPRSAISGEPLQPDAWQKIQLKEAEMNKVPEGFQEITPQMPPVFTKHLSNAENLVEGSHVYLEALVEPKGDPNLRIEWFKNGKSITTGARIRSTFDFGLVTLSVNGVRPDDSAIYTCKATNLLGEAVSTCTIKVEGTLSYCLMTNHKIKLTTDRLSMPLTIISTDRHWLLANSLRPEALPLIDALEGPKETKGETAEPIFEGPVFISHLNNVVCTEGENSHFDCRVEPAKDPTLQIEFFANGKPLPSGARFKGAHDFGFVTLDINSCYAEDSGIYTVKATNSKGQASTSGTLKCTGKSDIYLQTQHPQGQAGLDKVQEVDDAYASKYQRQDSKPEAPYPKPVWTKPLEAEFKLGEAQPLHLEATVEPKEDPNLKIEWYFNGKALAHGMLTEKQKNFQNKSSILSFVHTLHKSEPPIMNANRISGSRFKMTSEFGFVTLDLIEVYERDQGIYTCKAWNKSGEAFTSTTIHCTTKESLIEKTQHPKGQEGLGKIQELEESLRREDAGKEETELGQAPQFTSQFQNISNLGEGEIAHFEASLIPVGDQTMKVEWFFNGKTIEASHRIRTVHAFGMVVLEILGTKIEDSGTYVCRATNKWGQAEISVSLECVDITKGQKPKFTTQIKSVTGLKDGDSVHFECTLIPVGDPSMRVEWFHNGRPIRHSTRIKQVSDFGFVLMDIAYTQSHDTGEYVCRAKNKYGEDFTRAHVECVGKGGVYYDTLQPDSLQKIRELEAAAAGHGASTPAPTVTEPPKFITQISDVTTLKEGQSAHFEARLTPVNDPNLTVEWFFNGKKLPHGHRYRTFHDFGIVILDILYCYAENTGEYECRATNLVGSDSTKAVLKCASKANLILTSQLPEGMEGGLEKIQSLEESMLRTREEQTSETKGQAPVFTVPLSNIDSLREGESAHFEARLTPTDDPKLKVEWFWNNKPLKTGSRFRTFCDFGFVILEISPVYPEDSGEYSCRASNEYGQAVTSSVMKVEGKRSIIIESQLPKGMEGTIDKIAELEGLGQLRPPVLPEDDLGKPPEFITQPSDLTLVEYSLAHFECRLTPINDPSLRVEWYHNGKPLTAGSRFKTINDFGFVILEISGVDTRDAGLYTCKATNNHGEAAVSCKLQVKGRQGIIMEPQLPNTFSSGTESIQKLEEGLHKKDEVAETEEKPNPPRFIVDVRDCEAQEGGRAHFDCRVEPVGDPTLRIDWFFNGRPFATGSRVHMINDFGFVVLDMEYTYARDAGEYICRASNKWGTATSKAKLICKAKQDVVLDSQLPTGMSGEKLKELERGKVTEPKPEEAAPAVPPKFVTQIASASVGEGEPVRFECKVEPKNDSTMKIEWYRNGKLLPLGHRFKTVFDMGFVSLDILYVYPEDTGDYVCRAVNAYGEDFTKATIACKKIPSIILQNQVPRGMKKSEALMQMEATIKKYTSEVHLTEEDLYEPEKKQPPRFVTQIQDQTELVEMEATKFECQLAPVGDPNMKVEWFYNGKPLHHKNRFTPIYDFGYVAMNFGWVYPEDSGEYLCRATNLYGMDETRAIIKTAGKPGIIYDSQLPKGMKSIEKIRELESSWLLTAEEKVEEEKAREAPIFVSKPEPCTVQEGDCARFCCRVTGYPRPRVVWLINDHTVVNGARCKLTYDGMWHLDIPKTRQYDTGTVTVVARNSSGEARVDTKLTVTPRGDDYRGVLKNSPRPWYDSDLVPYQQERQETELDKVFEERAHAEHRGAEISADVAKSKTQIKEEQPEWTQGVKLKKGEEYYNKLRELEEGQIIKENRIRESSHQFAIPGEKIARKSVARGMAQSYESSLEKEPELMPWQKSRNLRPTGRLTKEGEEQEQETVQLEHVERQQQMQQRQQEQQQKVVKGRPPVDPSESTVHGKEIHQQTQKQVQKEVKGDQEITRKISSTETTEVEHKATTQERVVQGQVKPAIPPVFTKKIQPCRAFENEQARFEVEFDGEPLPKVQWYREDFPITSSPDLQVHTFSTKSILILRQVFLEDSGVFSVIAENRGGRAKCSANLVVEERKRVGRGGVVPPSFLTTVQSASVKSGQLARFDAKIDGSKPLDVYWLKNGKKITPDIRYKTLEEDNTYTLLIIESAPEDSANYECVAINQAGEARCEAELLVELPKKGPQAAPGKDSAPGTQVAPKIIEPLVDQSRKEGQPVLFKCKISGKPAPTIQWFKGNAPIKPSKYFQMGKEGDMQTLRITEVFPEDEGVYRCEASNQAGKVSLSANLKVLEPDSSDVAPTLAAMRDVVVAEGSSAQFRTQVTGKPTPTIQWYREGDLIPPSPDFQMIHEGKNLVLLVATTYEEDSGIFTCRATNSAGQAETSAKLIVKSKP</sequence>
<evidence type="ECO:0000313" key="15">
    <source>
        <dbReference type="Proteomes" id="UP000479000"/>
    </source>
</evidence>
<dbReference type="EMBL" id="CADCXU010025628">
    <property type="protein sequence ID" value="CAB0012726.1"/>
    <property type="molecule type" value="Genomic_DNA"/>
</dbReference>
<dbReference type="FunFam" id="2.60.40.10:FF:001128">
    <property type="entry name" value="Sallimus, isoform P"/>
    <property type="match status" value="1"/>
</dbReference>
<gene>
    <name evidence="14" type="ORF">NTEN_LOCUS17425</name>
</gene>
<dbReference type="FunFam" id="2.60.40.10:FF:000119">
    <property type="entry name" value="Sallimus, isoform P"/>
    <property type="match status" value="13"/>
</dbReference>
<dbReference type="FunFam" id="2.60.40.10:FF:001311">
    <property type="entry name" value="Sallimus, isoform U"/>
    <property type="match status" value="1"/>
</dbReference>
<dbReference type="OrthoDB" id="6612025at2759"/>
<feature type="domain" description="Ig-like" evidence="13">
    <location>
        <begin position="777"/>
        <end position="870"/>
    </location>
</feature>
<feature type="domain" description="Ig-like" evidence="13">
    <location>
        <begin position="4283"/>
        <end position="4370"/>
    </location>
</feature>
<dbReference type="GO" id="GO:0045989">
    <property type="term" value="P:positive regulation of striated muscle contraction"/>
    <property type="evidence" value="ECO:0007669"/>
    <property type="project" value="UniProtKB-ARBA"/>
</dbReference>
<feature type="domain" description="Ig-like" evidence="13">
    <location>
        <begin position="216"/>
        <end position="307"/>
    </location>
</feature>
<feature type="domain" description="Ig-like" evidence="13">
    <location>
        <begin position="2250"/>
        <end position="2340"/>
    </location>
</feature>
<dbReference type="GO" id="GO:0060298">
    <property type="term" value="P:positive regulation of sarcomere organization"/>
    <property type="evidence" value="ECO:0007669"/>
    <property type="project" value="UniProtKB-ARBA"/>
</dbReference>
<feature type="domain" description="Ig-like" evidence="13">
    <location>
        <begin position="3344"/>
        <end position="3434"/>
    </location>
</feature>
<dbReference type="FunFam" id="2.60.40.10:FF:000809">
    <property type="entry name" value="Sallimus, isoform Q"/>
    <property type="match status" value="1"/>
</dbReference>
<feature type="domain" description="Ig-like" evidence="13">
    <location>
        <begin position="2562"/>
        <end position="2651"/>
    </location>
</feature>
<dbReference type="FunFam" id="2.60.40.10:FF:000697">
    <property type="entry name" value="titin isoform X1"/>
    <property type="match status" value="1"/>
</dbReference>
<feature type="compositionally biased region" description="Basic and acidic residues" evidence="12">
    <location>
        <begin position="3926"/>
        <end position="3938"/>
    </location>
</feature>
<evidence type="ECO:0000259" key="13">
    <source>
        <dbReference type="PROSITE" id="PS50835"/>
    </source>
</evidence>
<dbReference type="FunFam" id="2.60.40.10:FF:000430">
    <property type="entry name" value="Sallimus, isoform P"/>
    <property type="match status" value="3"/>
</dbReference>
<comment type="subcellular location">
    <subcellularLocation>
        <location evidence="1">Cytoplasm</location>
        <location evidence="1">Myofibril</location>
        <location evidence="1">Sarcomere</location>
    </subcellularLocation>
</comment>
<feature type="domain" description="Ig-like" evidence="13">
    <location>
        <begin position="2663"/>
        <end position="2754"/>
    </location>
</feature>
<dbReference type="InterPro" id="IPR013783">
    <property type="entry name" value="Ig-like_fold"/>
</dbReference>
<evidence type="ECO:0000256" key="2">
    <source>
        <dbReference type="ARBA" id="ARBA00006692"/>
    </source>
</evidence>
<feature type="domain" description="Ig-like" evidence="13">
    <location>
        <begin position="1044"/>
        <end position="1134"/>
    </location>
</feature>
<dbReference type="SUPFAM" id="SSF48726">
    <property type="entry name" value="Immunoglobulin"/>
    <property type="match status" value="31"/>
</dbReference>
<keyword evidence="4" id="KW-0963">Cytoplasm</keyword>
<keyword evidence="10" id="KW-0514">Muscle protein</keyword>
<dbReference type="FunFam" id="2.60.40.10:FF:001403">
    <property type="entry name" value="Sallimus, isoform U"/>
    <property type="match status" value="1"/>
</dbReference>
<evidence type="ECO:0000256" key="7">
    <source>
        <dbReference type="ARBA" id="ARBA00022840"/>
    </source>
</evidence>
<comment type="similarity">
    <text evidence="2">Belongs to the protein kinase superfamily. CAMK Ser/Thr protein kinase family.</text>
</comment>
<keyword evidence="15" id="KW-1185">Reference proteome</keyword>
<feature type="domain" description="Ig-like" evidence="13">
    <location>
        <begin position="95"/>
        <end position="183"/>
    </location>
</feature>
<dbReference type="CDD" id="cd00096">
    <property type="entry name" value="Ig"/>
    <property type="match status" value="2"/>
</dbReference>
<dbReference type="Proteomes" id="UP000479000">
    <property type="component" value="Unassembled WGS sequence"/>
</dbReference>
<dbReference type="Gene3D" id="2.60.40.10">
    <property type="entry name" value="Immunoglobulins"/>
    <property type="match status" value="31"/>
</dbReference>
<evidence type="ECO:0000256" key="10">
    <source>
        <dbReference type="ARBA" id="ARBA00023179"/>
    </source>
</evidence>
<feature type="domain" description="Ig-like" evidence="13">
    <location>
        <begin position="1225"/>
        <end position="1317"/>
    </location>
</feature>